<dbReference type="AlphaFoldDB" id="A0A914UNQ0"/>
<name>A0A914UNQ0_9BILA</name>
<dbReference type="Pfam" id="PF00291">
    <property type="entry name" value="PALP"/>
    <property type="match status" value="1"/>
</dbReference>
<dbReference type="PANTHER" id="PTHR10314">
    <property type="entry name" value="CYSTATHIONINE BETA-SYNTHASE"/>
    <property type="match status" value="1"/>
</dbReference>
<feature type="signal peptide" evidence="1">
    <location>
        <begin position="1"/>
        <end position="16"/>
    </location>
</feature>
<keyword evidence="1" id="KW-0732">Signal</keyword>
<keyword evidence="3" id="KW-1185">Reference proteome</keyword>
<dbReference type="WBParaSite" id="PSAMB.scaffold111size77700.g2050.t1">
    <property type="protein sequence ID" value="PSAMB.scaffold111size77700.g2050.t1"/>
    <property type="gene ID" value="PSAMB.scaffold111size77700.g2050"/>
</dbReference>
<reference evidence="4" key="1">
    <citation type="submission" date="2022-11" db="UniProtKB">
        <authorList>
            <consortium name="WormBaseParasite"/>
        </authorList>
    </citation>
    <scope>IDENTIFICATION</scope>
</reference>
<feature type="domain" description="Tryptophan synthase beta chain-like PALP" evidence="2">
    <location>
        <begin position="63"/>
        <end position="388"/>
    </location>
</feature>
<dbReference type="GO" id="GO:0019344">
    <property type="term" value="P:cysteine biosynthetic process"/>
    <property type="evidence" value="ECO:0007669"/>
    <property type="project" value="UniProtKB-ARBA"/>
</dbReference>
<proteinExistence type="predicted"/>
<evidence type="ECO:0000313" key="3">
    <source>
        <dbReference type="Proteomes" id="UP000887566"/>
    </source>
</evidence>
<sequence>MLSLLLLCVCFVVSDGLPLVSNHSSEIKCSLSSSPSTGFIKTDQGWTRAAIAKLWEERKRMSYTPLIRYKHPYFNGTSIYLKNEGATPTGSLKHRFAWALFMWGLVDGHIKADTTVYEVSSGNTATSEAYMARLIGVKFVAIVGSTVELSKIKAIEKYGGKVIKTSENWATVAKAEVVKDPSRRFFMNQFANAERAEEYFESGNYHLESTNVMHEIMKQLEQPNGSKNGSSSFSVQYSPQYFVHSAGTGGTITSVGRFVNRYNLPIKCILASTEHSVFHDWAVNGCFKNDSGANLFVPPGISGVGVSPLGPLEFGVTTSLLPSVLTQSVKVPDLGSTAAMYVLREVAGIAAGPSSGLNFLVALHMAVEMNTKQSESVKQARSVAVIVCDKGEIYLDTYYNRTWIEQKFKAKGGTKALDCYQGAIRSALNNGRDPLSSFQSCQLMTG</sequence>
<evidence type="ECO:0000256" key="1">
    <source>
        <dbReference type="SAM" id="SignalP"/>
    </source>
</evidence>
<evidence type="ECO:0000313" key="4">
    <source>
        <dbReference type="WBParaSite" id="PSAMB.scaffold111size77700.g2050.t1"/>
    </source>
</evidence>
<accession>A0A914UNQ0</accession>
<feature type="chain" id="PRO_5037518069" evidence="1">
    <location>
        <begin position="17"/>
        <end position="446"/>
    </location>
</feature>
<protein>
    <submittedName>
        <fullName evidence="4">Tryptophan synthase beta chain-like PALP domain-containing protein</fullName>
    </submittedName>
</protein>
<organism evidence="3 4">
    <name type="scientific">Plectus sambesii</name>
    <dbReference type="NCBI Taxonomy" id="2011161"/>
    <lineage>
        <taxon>Eukaryota</taxon>
        <taxon>Metazoa</taxon>
        <taxon>Ecdysozoa</taxon>
        <taxon>Nematoda</taxon>
        <taxon>Chromadorea</taxon>
        <taxon>Plectida</taxon>
        <taxon>Plectina</taxon>
        <taxon>Plectoidea</taxon>
        <taxon>Plectidae</taxon>
        <taxon>Plectus</taxon>
    </lineage>
</organism>
<evidence type="ECO:0000259" key="2">
    <source>
        <dbReference type="Pfam" id="PF00291"/>
    </source>
</evidence>
<dbReference type="InterPro" id="IPR001926">
    <property type="entry name" value="TrpB-like_PALP"/>
</dbReference>
<dbReference type="Gene3D" id="3.40.50.1100">
    <property type="match status" value="2"/>
</dbReference>
<dbReference type="InterPro" id="IPR050214">
    <property type="entry name" value="Cys_Synth/Cystath_Beta-Synth"/>
</dbReference>
<dbReference type="Proteomes" id="UP000887566">
    <property type="component" value="Unplaced"/>
</dbReference>
<dbReference type="InterPro" id="IPR036052">
    <property type="entry name" value="TrpB-like_PALP_sf"/>
</dbReference>
<dbReference type="SUPFAM" id="SSF53686">
    <property type="entry name" value="Tryptophan synthase beta subunit-like PLP-dependent enzymes"/>
    <property type="match status" value="1"/>
</dbReference>